<keyword evidence="2 7" id="KW-0812">Transmembrane</keyword>
<evidence type="ECO:0000256" key="1">
    <source>
        <dbReference type="ARBA" id="ARBA00004141"/>
    </source>
</evidence>
<keyword evidence="3 7" id="KW-1133">Transmembrane helix</keyword>
<feature type="transmembrane region" description="Helical" evidence="7">
    <location>
        <begin position="17"/>
        <end position="39"/>
    </location>
</feature>
<proteinExistence type="inferred from homology"/>
<protein>
    <recommendedName>
        <fullName evidence="8">Rhodopsin domain-containing protein</fullName>
    </recommendedName>
</protein>
<dbReference type="EMBL" id="QWIO01000189">
    <property type="protein sequence ID" value="RMZ04721.1"/>
    <property type="molecule type" value="Genomic_DNA"/>
</dbReference>
<feature type="transmembrane region" description="Helical" evidence="7">
    <location>
        <begin position="59"/>
        <end position="85"/>
    </location>
</feature>
<gene>
    <name evidence="9" type="ORF">D0864_02665</name>
</gene>
<organism evidence="9 10">
    <name type="scientific">Hortaea werneckii</name>
    <name type="common">Black yeast</name>
    <name type="synonym">Cladosporium werneckii</name>
    <dbReference type="NCBI Taxonomy" id="91943"/>
    <lineage>
        <taxon>Eukaryota</taxon>
        <taxon>Fungi</taxon>
        <taxon>Dikarya</taxon>
        <taxon>Ascomycota</taxon>
        <taxon>Pezizomycotina</taxon>
        <taxon>Dothideomycetes</taxon>
        <taxon>Dothideomycetidae</taxon>
        <taxon>Mycosphaerellales</taxon>
        <taxon>Teratosphaeriaceae</taxon>
        <taxon>Hortaea</taxon>
    </lineage>
</organism>
<feature type="domain" description="Rhodopsin" evidence="8">
    <location>
        <begin position="53"/>
        <end position="275"/>
    </location>
</feature>
<comment type="similarity">
    <text evidence="5">Belongs to the SAT4 family.</text>
</comment>
<dbReference type="GO" id="GO:0016020">
    <property type="term" value="C:membrane"/>
    <property type="evidence" value="ECO:0007669"/>
    <property type="project" value="UniProtKB-SubCell"/>
</dbReference>
<keyword evidence="4 7" id="KW-0472">Membrane</keyword>
<dbReference type="AlphaFoldDB" id="A0A3M7GU74"/>
<evidence type="ECO:0000259" key="8">
    <source>
        <dbReference type="Pfam" id="PF20684"/>
    </source>
</evidence>
<evidence type="ECO:0000256" key="5">
    <source>
        <dbReference type="ARBA" id="ARBA00038359"/>
    </source>
</evidence>
<dbReference type="PANTHER" id="PTHR33048:SF19">
    <property type="entry name" value="MEMBRANE PROTEIN PTH11-LIKE, PUTATIVE (AFU_ORTHOLOGUE AFUA_1G14080)-RELATED"/>
    <property type="match status" value="1"/>
</dbReference>
<dbReference type="InterPro" id="IPR052337">
    <property type="entry name" value="SAT4-like"/>
</dbReference>
<evidence type="ECO:0000256" key="4">
    <source>
        <dbReference type="ARBA" id="ARBA00023136"/>
    </source>
</evidence>
<evidence type="ECO:0000313" key="9">
    <source>
        <dbReference type="EMBL" id="RMZ04721.1"/>
    </source>
</evidence>
<dbReference type="PANTHER" id="PTHR33048">
    <property type="entry name" value="PTH11-LIKE INTEGRAL MEMBRANE PROTEIN (AFU_ORTHOLOGUE AFUA_5G11245)"/>
    <property type="match status" value="1"/>
</dbReference>
<evidence type="ECO:0000256" key="2">
    <source>
        <dbReference type="ARBA" id="ARBA00022692"/>
    </source>
</evidence>
<sequence length="386" mass="42647">MITGPDGRPILDANHQAAVVVIFVVTFLCPATLLVFATIHVRLRAGVLQAWTWKWTNPVLWDFISLGTMLLFTIAWSILVCVQTQSGLGTASRPRGFDNFEREEYAVELLYLLAILSWKGFNGLSNAQVFGLVGERRRKQATIATATIATAFLAAIFASAFQCDGSKFWAVVERGRASCFDRTAFWATLGGIDIVSDVLIHGLLIPTILNSKMKADQKQGVVIIIALYVVVYVTTASVRLVFMTRLWNSPDFALTAAKKDIATFSQLVFPMSVLCLGKISRHLDLESYLSSSIGGPSRRRSSSIAKQFAELPRHSREITTHVSGPSNGSRDTQSRGTESIEEVPLRKQMTMNRQPDHPNGDLELSEHITVQHDIEIQSIHTISNGE</sequence>
<dbReference type="InterPro" id="IPR049326">
    <property type="entry name" value="Rhodopsin_dom_fungi"/>
</dbReference>
<feature type="transmembrane region" description="Helical" evidence="7">
    <location>
        <begin position="141"/>
        <end position="161"/>
    </location>
</feature>
<dbReference type="VEuPathDB" id="FungiDB:BTJ68_02633"/>
<name>A0A3M7GU74_HORWE</name>
<dbReference type="Proteomes" id="UP000269539">
    <property type="component" value="Unassembled WGS sequence"/>
</dbReference>
<comment type="caution">
    <text evidence="9">The sequence shown here is derived from an EMBL/GenBank/DDBJ whole genome shotgun (WGS) entry which is preliminary data.</text>
</comment>
<reference evidence="9 10" key="1">
    <citation type="journal article" date="2018" name="BMC Genomics">
        <title>Genomic evidence for intraspecific hybridization in a clonal and extremely halotolerant yeast.</title>
        <authorList>
            <person name="Gostincar C."/>
            <person name="Stajich J.E."/>
            <person name="Zupancic J."/>
            <person name="Zalar P."/>
            <person name="Gunde-Cimerman N."/>
        </authorList>
    </citation>
    <scope>NUCLEOTIDE SEQUENCE [LARGE SCALE GENOMIC DNA]</scope>
    <source>
        <strain evidence="9 10">EXF-10513</strain>
    </source>
</reference>
<evidence type="ECO:0000313" key="10">
    <source>
        <dbReference type="Proteomes" id="UP000269539"/>
    </source>
</evidence>
<feature type="transmembrane region" description="Helical" evidence="7">
    <location>
        <begin position="221"/>
        <end position="241"/>
    </location>
</feature>
<accession>A0A3M7GU74</accession>
<evidence type="ECO:0000256" key="3">
    <source>
        <dbReference type="ARBA" id="ARBA00022989"/>
    </source>
</evidence>
<feature type="region of interest" description="Disordered" evidence="6">
    <location>
        <begin position="315"/>
        <end position="362"/>
    </location>
</feature>
<evidence type="ECO:0000256" key="7">
    <source>
        <dbReference type="SAM" id="Phobius"/>
    </source>
</evidence>
<evidence type="ECO:0000256" key="6">
    <source>
        <dbReference type="SAM" id="MobiDB-lite"/>
    </source>
</evidence>
<dbReference type="Pfam" id="PF20684">
    <property type="entry name" value="Fung_rhodopsin"/>
    <property type="match status" value="1"/>
</dbReference>
<feature type="compositionally biased region" description="Polar residues" evidence="6">
    <location>
        <begin position="320"/>
        <end position="337"/>
    </location>
</feature>
<comment type="subcellular location">
    <subcellularLocation>
        <location evidence="1">Membrane</location>
        <topology evidence="1">Multi-pass membrane protein</topology>
    </subcellularLocation>
</comment>
<feature type="transmembrane region" description="Helical" evidence="7">
    <location>
        <begin position="184"/>
        <end position="209"/>
    </location>
</feature>